<dbReference type="PROSITE" id="PS50330">
    <property type="entry name" value="UIM"/>
    <property type="match status" value="1"/>
</dbReference>
<evidence type="ECO:0000313" key="3">
    <source>
        <dbReference type="Proteomes" id="UP000190831"/>
    </source>
</evidence>
<dbReference type="Gene3D" id="1.20.1280.50">
    <property type="match status" value="1"/>
</dbReference>
<dbReference type="AlphaFoldDB" id="A0A1G4MH71"/>
<dbReference type="GO" id="GO:0019005">
    <property type="term" value="C:SCF ubiquitin ligase complex"/>
    <property type="evidence" value="ECO:0007669"/>
    <property type="project" value="TreeGrafter"/>
</dbReference>
<evidence type="ECO:0000313" key="2">
    <source>
        <dbReference type="EMBL" id="SCW03265.1"/>
    </source>
</evidence>
<dbReference type="PANTHER" id="PTHR14381">
    <property type="entry name" value="DACTYLIN"/>
    <property type="match status" value="1"/>
</dbReference>
<dbReference type="InterPro" id="IPR036322">
    <property type="entry name" value="WD40_repeat_dom_sf"/>
</dbReference>
<gene>
    <name evidence="2" type="ORF">LAFE_0G06634G</name>
</gene>
<dbReference type="OrthoDB" id="2095648at2759"/>
<dbReference type="InterPro" id="IPR036047">
    <property type="entry name" value="F-box-like_dom_sf"/>
</dbReference>
<dbReference type="SMART" id="SM00256">
    <property type="entry name" value="FBOX"/>
    <property type="match status" value="1"/>
</dbReference>
<reference evidence="2 3" key="1">
    <citation type="submission" date="2016-03" db="EMBL/GenBank/DDBJ databases">
        <authorList>
            <person name="Devillers H."/>
        </authorList>
    </citation>
    <scope>NUCLEOTIDE SEQUENCE [LARGE SCALE GENOMIC DNA]</scope>
    <source>
        <strain evidence="2">CBS 6772</strain>
    </source>
</reference>
<name>A0A1G4MH71_LACFM</name>
<dbReference type="InterPro" id="IPR052301">
    <property type="entry name" value="SCF_F-box/WD-repeat"/>
</dbReference>
<dbReference type="SUPFAM" id="SSF81383">
    <property type="entry name" value="F-box domain"/>
    <property type="match status" value="1"/>
</dbReference>
<dbReference type="SUPFAM" id="SSF50978">
    <property type="entry name" value="WD40 repeat-like"/>
    <property type="match status" value="1"/>
</dbReference>
<dbReference type="SMART" id="SM00726">
    <property type="entry name" value="UIM"/>
    <property type="match status" value="3"/>
</dbReference>
<feature type="domain" description="F-box" evidence="1">
    <location>
        <begin position="8"/>
        <end position="54"/>
    </location>
</feature>
<dbReference type="PROSITE" id="PS50181">
    <property type="entry name" value="FBOX"/>
    <property type="match status" value="1"/>
</dbReference>
<proteinExistence type="predicted"/>
<accession>A0A1G4MH71</accession>
<dbReference type="Proteomes" id="UP000190831">
    <property type="component" value="Chromosome G"/>
</dbReference>
<dbReference type="PANTHER" id="PTHR14381:SF1">
    <property type="entry name" value="F-BOX_WD REPEAT-CONTAINING PROTEIN 4"/>
    <property type="match status" value="1"/>
</dbReference>
<keyword evidence="3" id="KW-1185">Reference proteome</keyword>
<dbReference type="InterPro" id="IPR003903">
    <property type="entry name" value="UIM_dom"/>
</dbReference>
<sequence length="640" mass="73214">MANREGNTLKFQELPTEILIHIFSYLDEKDFYALQESCKQFAQIINDEELWKNLFMSRIHTRLFPSFSRSSKYSIEYVERNRGLSEWRHNRAVKTKYTVATQNIHNQLEKVVFEYPRCACYSDGVIMLVQLYSKRRKDRLTYMPCTTPQGCSTMHFNINAAVFGRYDGRVFGKLLTSKSYLSPVTEFNNMHSSPVTAITTAALEDSSEDWCVSGCEAGQVIWWCGTKQRKALQLSKKPILRLALHKEMTVVLDLNKIYIIQNMENISTLDVPADLQLSSAQIQFFKVDFGGKLLILADTSRLYVMSINSDQDFGFTRSLHFPNSIQNVFIDEATTKKTQDSMVAGGDGCYVGILTRDNSVMTINIRTPGSSLRIQTKLTFQDEVHACQVNNLVLVCAFSGTLGIFDAANGAELRVVRKTEKFPQFLDISHGRMIIGSGNVLHYLQYADSDVVNRKPNSSQRNKSIKWNEVLHSQLDIYEEDERSRQESLSRANLLREKFVGDLDDEELQLKIALMESESLATEQVEVNEDELLRRAIEESRLSFEGNQLIEDEPDEALLLALRQSQEEEERRRTARRAERRMAPLGEFQTPDMSVSSQVEVDTSFNEVSTENTFLTGQYGHLNHDEEMELARALSLSELR</sequence>
<dbReference type="InterPro" id="IPR001810">
    <property type="entry name" value="F-box_dom"/>
</dbReference>
<dbReference type="GO" id="GO:0031146">
    <property type="term" value="P:SCF-dependent proteasomal ubiquitin-dependent protein catabolic process"/>
    <property type="evidence" value="ECO:0007669"/>
    <property type="project" value="TreeGrafter"/>
</dbReference>
<dbReference type="InterPro" id="IPR015943">
    <property type="entry name" value="WD40/YVTN_repeat-like_dom_sf"/>
</dbReference>
<organism evidence="2 3">
    <name type="scientific">Lachancea fermentati</name>
    <name type="common">Zygosaccharomyces fermentati</name>
    <dbReference type="NCBI Taxonomy" id="4955"/>
    <lineage>
        <taxon>Eukaryota</taxon>
        <taxon>Fungi</taxon>
        <taxon>Dikarya</taxon>
        <taxon>Ascomycota</taxon>
        <taxon>Saccharomycotina</taxon>
        <taxon>Saccharomycetes</taxon>
        <taxon>Saccharomycetales</taxon>
        <taxon>Saccharomycetaceae</taxon>
        <taxon>Lachancea</taxon>
    </lineage>
</organism>
<dbReference type="STRING" id="4955.A0A1G4MH71"/>
<dbReference type="OMA" id="CTTPQGC"/>
<dbReference type="Pfam" id="PF12937">
    <property type="entry name" value="F-box-like"/>
    <property type="match status" value="1"/>
</dbReference>
<protein>
    <submittedName>
        <fullName evidence="2">LAFE_0G06634g1_1</fullName>
    </submittedName>
</protein>
<dbReference type="Gene3D" id="2.130.10.10">
    <property type="entry name" value="YVTN repeat-like/Quinoprotein amine dehydrogenase"/>
    <property type="match status" value="1"/>
</dbReference>
<dbReference type="EMBL" id="LT598486">
    <property type="protein sequence ID" value="SCW03265.1"/>
    <property type="molecule type" value="Genomic_DNA"/>
</dbReference>
<evidence type="ECO:0000259" key="1">
    <source>
        <dbReference type="PROSITE" id="PS50181"/>
    </source>
</evidence>